<dbReference type="RefSeq" id="WP_198153471.1">
    <property type="nucleotide sequence ID" value="NZ_JBHSOZ010000003.1"/>
</dbReference>
<reference evidence="2" key="1">
    <citation type="journal article" date="2019" name="Int. J. Syst. Evol. Microbiol.">
        <title>The Global Catalogue of Microorganisms (GCM) 10K type strain sequencing project: providing services to taxonomists for standard genome sequencing and annotation.</title>
        <authorList>
            <consortium name="The Broad Institute Genomics Platform"/>
            <consortium name="The Broad Institute Genome Sequencing Center for Infectious Disease"/>
            <person name="Wu L."/>
            <person name="Ma J."/>
        </authorList>
    </citation>
    <scope>NUCLEOTIDE SEQUENCE [LARGE SCALE GENOMIC DNA]</scope>
    <source>
        <strain evidence="2">CECT 7184</strain>
    </source>
</reference>
<dbReference type="Gene3D" id="6.20.20.10">
    <property type="match status" value="1"/>
</dbReference>
<accession>A0ABW0YSG5</accession>
<dbReference type="Pfam" id="PF17302">
    <property type="entry name" value="DUF5351"/>
    <property type="match status" value="1"/>
</dbReference>
<dbReference type="SUPFAM" id="SSF57938">
    <property type="entry name" value="DnaJ/Hsp40 cysteine-rich domain"/>
    <property type="match status" value="1"/>
</dbReference>
<evidence type="ECO:0000313" key="2">
    <source>
        <dbReference type="Proteomes" id="UP001596142"/>
    </source>
</evidence>
<proteinExistence type="predicted"/>
<gene>
    <name evidence="1" type="ORF">ACFPU1_09635</name>
</gene>
<dbReference type="EMBL" id="JBHSOZ010000003">
    <property type="protein sequence ID" value="MFC5713044.1"/>
    <property type="molecule type" value="Genomic_DNA"/>
</dbReference>
<name>A0ABW0YSG5_9BACI</name>
<dbReference type="Proteomes" id="UP001596142">
    <property type="component" value="Unassembled WGS sequence"/>
</dbReference>
<dbReference type="InterPro" id="IPR035272">
    <property type="entry name" value="DUF5351"/>
</dbReference>
<organism evidence="1 2">
    <name type="scientific">Thalassorhabdus alkalitolerans</name>
    <dbReference type="NCBI Taxonomy" id="2282697"/>
    <lineage>
        <taxon>Bacteria</taxon>
        <taxon>Bacillati</taxon>
        <taxon>Bacillota</taxon>
        <taxon>Bacilli</taxon>
        <taxon>Bacillales</taxon>
        <taxon>Bacillaceae</taxon>
        <taxon>Thalassorhabdus</taxon>
    </lineage>
</organism>
<sequence>MSVSQKAEKYSEKCVYCEGRGYFQLILGGSETCDNCGGNGLTSNVKR</sequence>
<evidence type="ECO:0000313" key="1">
    <source>
        <dbReference type="EMBL" id="MFC5713044.1"/>
    </source>
</evidence>
<protein>
    <submittedName>
        <fullName evidence="1">YuiA family protein</fullName>
    </submittedName>
</protein>
<keyword evidence="2" id="KW-1185">Reference proteome</keyword>
<comment type="caution">
    <text evidence="1">The sequence shown here is derived from an EMBL/GenBank/DDBJ whole genome shotgun (WGS) entry which is preliminary data.</text>
</comment>
<dbReference type="InterPro" id="IPR036410">
    <property type="entry name" value="HSP_DnaJ_Cys-rich_dom_sf"/>
</dbReference>